<dbReference type="PANTHER" id="PTHR47683">
    <property type="entry name" value="PSEUDOURIDINE SYNTHASE FAMILY PROTEIN-RELATED"/>
    <property type="match status" value="1"/>
</dbReference>
<keyword evidence="5" id="KW-1185">Reference proteome</keyword>
<dbReference type="SUPFAM" id="SSF55120">
    <property type="entry name" value="Pseudouridine synthase"/>
    <property type="match status" value="1"/>
</dbReference>
<proteinExistence type="predicted"/>
<evidence type="ECO:0000313" key="4">
    <source>
        <dbReference type="EMBL" id="ERJ92151.1"/>
    </source>
</evidence>
<evidence type="ECO:0000259" key="3">
    <source>
        <dbReference type="SMART" id="SM00363"/>
    </source>
</evidence>
<name>A0ABN0NXI4_TRELE</name>
<dbReference type="Pfam" id="PF01479">
    <property type="entry name" value="S4"/>
    <property type="match status" value="1"/>
</dbReference>
<dbReference type="Proteomes" id="UP000016649">
    <property type="component" value="Unassembled WGS sequence"/>
</dbReference>
<dbReference type="InterPro" id="IPR002942">
    <property type="entry name" value="S4_RNA-bd"/>
</dbReference>
<evidence type="ECO:0000256" key="1">
    <source>
        <dbReference type="ARBA" id="ARBA00023235"/>
    </source>
</evidence>
<dbReference type="RefSeq" id="WP_021688010.1">
    <property type="nucleotide sequence ID" value="NZ_KI260569.1"/>
</dbReference>
<dbReference type="NCBIfam" id="TIGR00093">
    <property type="entry name" value="pseudouridine synthase"/>
    <property type="match status" value="1"/>
</dbReference>
<evidence type="ECO:0000313" key="5">
    <source>
        <dbReference type="Proteomes" id="UP000016649"/>
    </source>
</evidence>
<keyword evidence="2" id="KW-0694">RNA-binding</keyword>
<dbReference type="PROSITE" id="PS50889">
    <property type="entry name" value="S4"/>
    <property type="match status" value="1"/>
</dbReference>
<dbReference type="InterPro" id="IPR036986">
    <property type="entry name" value="S4_RNA-bd_sf"/>
</dbReference>
<feature type="domain" description="RNA-binding S4" evidence="3">
    <location>
        <begin position="7"/>
        <end position="69"/>
    </location>
</feature>
<gene>
    <name evidence="4" type="ORF">HMPREF9193_01812</name>
</gene>
<accession>A0ABN0NXI4</accession>
<sequence>MEKTCFMRLDKLLARHDFGTRSTVKKLLRSAKVQVNGCVCTKADAVVDSEKDCISVDGQKITIVSNVYIMINKPQNTLCSSCDGAYPSVLSLLDEKYRRRFLGGKLHIAGRLDADTEGLLLCTSDGQLTHRIISPKQSIAKTYFVRLRDVPSDPKLYVRSFEKGISVPPESGERGFVARSARLRWLNEAQAAADADSARTAFCMLSIFEGKYHQVKRMFAAMGNEVVFLKRTAIGSLQLDSTLKTGCWRELTEKEKQTLFLEAGITDTEKV</sequence>
<keyword evidence="1" id="KW-0413">Isomerase</keyword>
<reference evidence="4 5" key="1">
    <citation type="submission" date="2013-08" db="EMBL/GenBank/DDBJ databases">
        <authorList>
            <person name="Weinstock G."/>
            <person name="Sodergren E."/>
            <person name="Wylie T."/>
            <person name="Fulton L."/>
            <person name="Fulton R."/>
            <person name="Fronick C."/>
            <person name="O'Laughlin M."/>
            <person name="Godfrey J."/>
            <person name="Miner T."/>
            <person name="Herter B."/>
            <person name="Appelbaum E."/>
            <person name="Cordes M."/>
            <person name="Lek S."/>
            <person name="Wollam A."/>
            <person name="Pepin K.H."/>
            <person name="Palsikar V.B."/>
            <person name="Mitreva M."/>
            <person name="Wilson R.K."/>
        </authorList>
    </citation>
    <scope>NUCLEOTIDE SEQUENCE [LARGE SCALE GENOMIC DNA]</scope>
    <source>
        <strain evidence="4 5">ATCC 700332</strain>
    </source>
</reference>
<dbReference type="InterPro" id="IPR000748">
    <property type="entry name" value="PsdUridine_synth_RsuA/RluB/E/F"/>
</dbReference>
<dbReference type="Gene3D" id="3.10.290.10">
    <property type="entry name" value="RNA-binding S4 domain"/>
    <property type="match status" value="1"/>
</dbReference>
<dbReference type="Gene3D" id="3.30.70.1560">
    <property type="entry name" value="Alpha-L RNA-binding motif"/>
    <property type="match status" value="1"/>
</dbReference>
<dbReference type="InterPro" id="IPR020103">
    <property type="entry name" value="PsdUridine_synth_cat_dom_sf"/>
</dbReference>
<organism evidence="4 5">
    <name type="scientific">Treponema lecithinolyticum ATCC 700332</name>
    <dbReference type="NCBI Taxonomy" id="1321815"/>
    <lineage>
        <taxon>Bacteria</taxon>
        <taxon>Pseudomonadati</taxon>
        <taxon>Spirochaetota</taxon>
        <taxon>Spirochaetia</taxon>
        <taxon>Spirochaetales</taxon>
        <taxon>Treponemataceae</taxon>
        <taxon>Treponema</taxon>
    </lineage>
</organism>
<protein>
    <submittedName>
        <fullName evidence="4">S4 domain protein</fullName>
    </submittedName>
</protein>
<dbReference type="EMBL" id="AWVH01000039">
    <property type="protein sequence ID" value="ERJ92151.1"/>
    <property type="molecule type" value="Genomic_DNA"/>
</dbReference>
<evidence type="ECO:0000256" key="2">
    <source>
        <dbReference type="PROSITE-ProRule" id="PRU00182"/>
    </source>
</evidence>
<dbReference type="InterPro" id="IPR042092">
    <property type="entry name" value="PsdUridine_s_RsuA/RluB/E/F_cat"/>
</dbReference>
<dbReference type="InterPro" id="IPR050343">
    <property type="entry name" value="RsuA_PseudoU_synthase"/>
</dbReference>
<dbReference type="Pfam" id="PF00849">
    <property type="entry name" value="PseudoU_synth_2"/>
    <property type="match status" value="1"/>
</dbReference>
<dbReference type="SUPFAM" id="SSF55174">
    <property type="entry name" value="Alpha-L RNA-binding motif"/>
    <property type="match status" value="1"/>
</dbReference>
<dbReference type="InterPro" id="IPR020094">
    <property type="entry name" value="TruA/RsuA/RluB/E/F_N"/>
</dbReference>
<dbReference type="PANTHER" id="PTHR47683:SF4">
    <property type="entry name" value="PSEUDOURIDINE SYNTHASE"/>
    <property type="match status" value="1"/>
</dbReference>
<dbReference type="CDD" id="cd00165">
    <property type="entry name" value="S4"/>
    <property type="match status" value="1"/>
</dbReference>
<dbReference type="SMART" id="SM00363">
    <property type="entry name" value="S4"/>
    <property type="match status" value="1"/>
</dbReference>
<comment type="caution">
    <text evidence="4">The sequence shown here is derived from an EMBL/GenBank/DDBJ whole genome shotgun (WGS) entry which is preliminary data.</text>
</comment>
<dbReference type="InterPro" id="IPR006145">
    <property type="entry name" value="PsdUridine_synth_RsuA/RluA"/>
</dbReference>
<dbReference type="Gene3D" id="3.30.70.580">
    <property type="entry name" value="Pseudouridine synthase I, catalytic domain, N-terminal subdomain"/>
    <property type="match status" value="1"/>
</dbReference>